<gene>
    <name evidence="6" type="ORF">QQS21_005051</name>
</gene>
<reference evidence="6" key="1">
    <citation type="submission" date="2023-06" db="EMBL/GenBank/DDBJ databases">
        <title>Conoideocrella luteorostrata (Hypocreales: Clavicipitaceae), a potential biocontrol fungus for elongate hemlock scale in United States Christmas tree production areas.</title>
        <authorList>
            <person name="Barrett H."/>
            <person name="Lovett B."/>
            <person name="Macias A.M."/>
            <person name="Stajich J.E."/>
            <person name="Kasson M.T."/>
        </authorList>
    </citation>
    <scope>NUCLEOTIDE SEQUENCE</scope>
    <source>
        <strain evidence="6">ARSEF 14590</strain>
    </source>
</reference>
<evidence type="ECO:0000259" key="5">
    <source>
        <dbReference type="Pfam" id="PF24883"/>
    </source>
</evidence>
<feature type="domain" description="Nucleoside phosphorylase" evidence="4">
    <location>
        <begin position="77"/>
        <end position="328"/>
    </location>
</feature>
<dbReference type="Proteomes" id="UP001251528">
    <property type="component" value="Unassembled WGS sequence"/>
</dbReference>
<feature type="repeat" description="ANK" evidence="2">
    <location>
        <begin position="1125"/>
        <end position="1147"/>
    </location>
</feature>
<evidence type="ECO:0000256" key="1">
    <source>
        <dbReference type="ARBA" id="ARBA00022737"/>
    </source>
</evidence>
<dbReference type="InterPro" id="IPR053137">
    <property type="entry name" value="NLR-like"/>
</dbReference>
<dbReference type="InterPro" id="IPR036770">
    <property type="entry name" value="Ankyrin_rpt-contain_sf"/>
</dbReference>
<proteinExistence type="predicted"/>
<dbReference type="EMBL" id="JASWJB010000080">
    <property type="protein sequence ID" value="KAK2600180.1"/>
    <property type="molecule type" value="Genomic_DNA"/>
</dbReference>
<feature type="domain" description="Nephrocystin 3-like N-terminal" evidence="5">
    <location>
        <begin position="399"/>
        <end position="570"/>
    </location>
</feature>
<dbReference type="SUPFAM" id="SSF52540">
    <property type="entry name" value="P-loop containing nucleoside triphosphate hydrolases"/>
    <property type="match status" value="1"/>
</dbReference>
<evidence type="ECO:0000259" key="4">
    <source>
        <dbReference type="Pfam" id="PF01048"/>
    </source>
</evidence>
<organism evidence="6 7">
    <name type="scientific">Conoideocrella luteorostrata</name>
    <dbReference type="NCBI Taxonomy" id="1105319"/>
    <lineage>
        <taxon>Eukaryota</taxon>
        <taxon>Fungi</taxon>
        <taxon>Dikarya</taxon>
        <taxon>Ascomycota</taxon>
        <taxon>Pezizomycotina</taxon>
        <taxon>Sordariomycetes</taxon>
        <taxon>Hypocreomycetidae</taxon>
        <taxon>Hypocreales</taxon>
        <taxon>Clavicipitaceae</taxon>
        <taxon>Conoideocrella</taxon>
    </lineage>
</organism>
<dbReference type="SUPFAM" id="SSF48403">
    <property type="entry name" value="Ankyrin repeat"/>
    <property type="match status" value="2"/>
</dbReference>
<keyword evidence="7" id="KW-1185">Reference proteome</keyword>
<keyword evidence="2" id="KW-0040">ANK repeat</keyword>
<dbReference type="Pfam" id="PF24883">
    <property type="entry name" value="NPHP3_N"/>
    <property type="match status" value="1"/>
</dbReference>
<feature type="repeat" description="ANK" evidence="2">
    <location>
        <begin position="1330"/>
        <end position="1363"/>
    </location>
</feature>
<accession>A0AAJ0FZE0</accession>
<feature type="repeat" description="ANK" evidence="2">
    <location>
        <begin position="1159"/>
        <end position="1192"/>
    </location>
</feature>
<dbReference type="SMART" id="SM00248">
    <property type="entry name" value="ANK"/>
    <property type="match status" value="13"/>
</dbReference>
<evidence type="ECO:0000313" key="6">
    <source>
        <dbReference type="EMBL" id="KAK2600180.1"/>
    </source>
</evidence>
<dbReference type="SUPFAM" id="SSF53167">
    <property type="entry name" value="Purine and uridine phosphorylases"/>
    <property type="match status" value="1"/>
</dbReference>
<dbReference type="Gene3D" id="1.25.40.20">
    <property type="entry name" value="Ankyrin repeat-containing domain"/>
    <property type="match status" value="3"/>
</dbReference>
<dbReference type="Pfam" id="PF12796">
    <property type="entry name" value="Ank_2"/>
    <property type="match status" value="3"/>
</dbReference>
<dbReference type="Pfam" id="PF00023">
    <property type="entry name" value="Ank"/>
    <property type="match status" value="1"/>
</dbReference>
<protein>
    <recommendedName>
        <fullName evidence="8">Nucleoside phosphorylase domain-containing protein</fullName>
    </recommendedName>
</protein>
<dbReference type="Pfam" id="PF01048">
    <property type="entry name" value="PNP_UDP_1"/>
    <property type="match status" value="1"/>
</dbReference>
<dbReference type="InterPro" id="IPR035994">
    <property type="entry name" value="Nucleoside_phosphorylase_sf"/>
</dbReference>
<evidence type="ECO:0000256" key="3">
    <source>
        <dbReference type="SAM" id="MobiDB-lite"/>
    </source>
</evidence>
<dbReference type="PROSITE" id="PS50088">
    <property type="entry name" value="ANK_REPEAT"/>
    <property type="match status" value="3"/>
</dbReference>
<feature type="region of interest" description="Disordered" evidence="3">
    <location>
        <begin position="1428"/>
        <end position="1449"/>
    </location>
</feature>
<dbReference type="Gene3D" id="3.40.50.300">
    <property type="entry name" value="P-loop containing nucleotide triphosphate hydrolases"/>
    <property type="match status" value="1"/>
</dbReference>
<sequence>MSEALLPPHCANGTDSTEEPDRNKRRKLNDNVDDSTAAYHHHEDQDGNRPNSNDYTIVWISALPIEMAAAEVALDRKHPDLLQQHPNDGNAYLLGSLGKHNVVLACLPSNRPGTNNAAIVASNVHLTFQHIRIWLMVGVGGGVPTRVDVRLGDVVVGEAIWQCDFGKIRLGGLDRTRVSCDPLPELMTTVGMLRARHEIGRGVFSNILSGMLQQCSASPLFTKPDSAQDFLFDSEYEHQGPDGICDRCEKSRLVDRPDRETSTPYVHHGVIASSNQLMRDARTRDQLAHSHGVLCFEMEAAGLGDSFRCMAIRGISDYADSHKSKLWQRYAAMSAAAYAKELVLALPVRAPQIVIPPNLKPVISVIEPMLERRTKLLDTIGFEQMKFRYETIRPAYAKTCKWLLNCSKYLEWLKANDHVLHHRLLWINGKPGAGKSTLMKFAYTQAEQQLGSTVTLLYFFFHARGDLLERSTLGMHRSLLHQLLDAQPDLQSVLDDTSVGARHRPWTMDELRITFNKAVARLKGRRLVCYIDALDECDEDQVRDMVAYFKEVVQHAFEAGDILQICFSSRHYPFMNIPQDRKIILEDQIGHADDLKKYIDNKLASDPALYTLEVKDEIIRKAQGVFMWIVLVVDILNREIWRGRAFAVRKRLAEIPGELADLFKDILTRDEENIADMRVCIQWILFANRPLRRDEFYYAVLSGIVDEQDELEKCRPDNISEETIDRFVLSSSKGLAEVTKTKKKTVQFIHESVRDYLIRDRGYLDLWPDAGDFSILSHDLLKRCCHMYLKQYKPAPSMTVLRDTPNVDAKARRDFETKYLPFLDYAARHLLYHANEAGTHVDQKNFLETDFDLAHWIKAHNLIEKHMTRRYSSDVQLTYILADHNCIQLLRATGCREAYASTGGGARFSYPILAALYHDHREAVEILLQFEKRKCDFRDTSFHLHKAVATAPPHLVQKLLQFEDVDPNCRDNSGESALDIAMRRKNLEIALTLLRHEKLVLGLKELELFSKLGDEPTLDLLLKQRCHGLIHNETQKPPLLIQAVLGRYNYALRRLLEVPDVNTNITDSSGRIALSHAIETRNEYAALLLLERDLVTPDVSGNKAGKLNEPLLQLENFNTKSMQMFGESILHWAAKVGHEEILRLLLRFSRQKVNARDKHGNTPLSLAATGGHYNVVELLLAQSDVDVNCRNHLGESALFQAAHAGYPAVASRLLSVKGVDPLAKDKYGTSPMEVASSKNLDVVVQALHDASSKSDDLTTSMRYEPKLAQAIESRDRPAIEAMIQAGSDVNAVDSNGTTLLVLAIENGDVDTTKRLLQSNNIDVNAPSGPQKRTALHYAIMLGRDDVVGLLLARASTKINTKDAEDCSPLHLAIQCNDMNIVCQLLERTDVNPYGLTKGGLTPWSYACELGYIDIAEVIMAHMDKARDEPKQYSDNWPDMEDDFDSDDEF</sequence>
<feature type="compositionally biased region" description="Acidic residues" evidence="3">
    <location>
        <begin position="1437"/>
        <end position="1449"/>
    </location>
</feature>
<dbReference type="PANTHER" id="PTHR46082">
    <property type="entry name" value="ATP/GTP-BINDING PROTEIN-RELATED"/>
    <property type="match status" value="1"/>
</dbReference>
<evidence type="ECO:0000313" key="7">
    <source>
        <dbReference type="Proteomes" id="UP001251528"/>
    </source>
</evidence>
<dbReference type="Gene3D" id="3.40.50.1580">
    <property type="entry name" value="Nucleoside phosphorylase domain"/>
    <property type="match status" value="1"/>
</dbReference>
<dbReference type="InterPro" id="IPR002110">
    <property type="entry name" value="Ankyrin_rpt"/>
</dbReference>
<dbReference type="PROSITE" id="PS50297">
    <property type="entry name" value="ANK_REP_REGION"/>
    <property type="match status" value="2"/>
</dbReference>
<dbReference type="InterPro" id="IPR027417">
    <property type="entry name" value="P-loop_NTPase"/>
</dbReference>
<dbReference type="PANTHER" id="PTHR46082:SF11">
    <property type="entry name" value="AAA+ ATPASE DOMAIN-CONTAINING PROTEIN-RELATED"/>
    <property type="match status" value="1"/>
</dbReference>
<comment type="caution">
    <text evidence="6">The sequence shown here is derived from an EMBL/GenBank/DDBJ whole genome shotgun (WGS) entry which is preliminary data.</text>
</comment>
<evidence type="ECO:0008006" key="8">
    <source>
        <dbReference type="Google" id="ProtNLM"/>
    </source>
</evidence>
<dbReference type="InterPro" id="IPR056884">
    <property type="entry name" value="NPHP3-like_N"/>
</dbReference>
<dbReference type="InterPro" id="IPR000845">
    <property type="entry name" value="Nucleoside_phosphorylase_d"/>
</dbReference>
<keyword evidence="1" id="KW-0677">Repeat</keyword>
<dbReference type="GO" id="GO:0009116">
    <property type="term" value="P:nucleoside metabolic process"/>
    <property type="evidence" value="ECO:0007669"/>
    <property type="project" value="InterPro"/>
</dbReference>
<name>A0AAJ0FZE0_9HYPO</name>
<dbReference type="GO" id="GO:0003824">
    <property type="term" value="F:catalytic activity"/>
    <property type="evidence" value="ECO:0007669"/>
    <property type="project" value="InterPro"/>
</dbReference>
<evidence type="ECO:0000256" key="2">
    <source>
        <dbReference type="PROSITE-ProRule" id="PRU00023"/>
    </source>
</evidence>
<feature type="region of interest" description="Disordered" evidence="3">
    <location>
        <begin position="1"/>
        <end position="28"/>
    </location>
</feature>